<keyword evidence="1" id="KW-0233">DNA recombination</keyword>
<dbReference type="GeneID" id="107470182"/>
<reference evidence="4" key="1">
    <citation type="journal article" date="2016" name="Nat. Genet.">
        <title>The genome sequences of Arachis duranensis and Arachis ipaensis, the diploid ancestors of cultivated peanut.</title>
        <authorList>
            <person name="Bertioli D.J."/>
            <person name="Cannon S.B."/>
            <person name="Froenicke L."/>
            <person name="Huang G."/>
            <person name="Farmer A.D."/>
            <person name="Cannon E.K."/>
            <person name="Liu X."/>
            <person name="Gao D."/>
            <person name="Clevenger J."/>
            <person name="Dash S."/>
            <person name="Ren L."/>
            <person name="Moretzsohn M.C."/>
            <person name="Shirasawa K."/>
            <person name="Huang W."/>
            <person name="Vidigal B."/>
            <person name="Abernathy B."/>
            <person name="Chu Y."/>
            <person name="Niederhuth C.E."/>
            <person name="Umale P."/>
            <person name="Araujo A.C."/>
            <person name="Kozik A."/>
            <person name="Kim K.D."/>
            <person name="Burow M.D."/>
            <person name="Varshney R.K."/>
            <person name="Wang X."/>
            <person name="Zhang X."/>
            <person name="Barkley N."/>
            <person name="Guimaraes P.M."/>
            <person name="Isobe S."/>
            <person name="Guo B."/>
            <person name="Liao B."/>
            <person name="Stalker H.T."/>
            <person name="Schmitz R.J."/>
            <person name="Scheffler B.E."/>
            <person name="Leal-Bertioli S.C."/>
            <person name="Xun X."/>
            <person name="Jackson S.A."/>
            <person name="Michelmore R."/>
            <person name="Ozias-Akins P."/>
        </authorList>
    </citation>
    <scope>NUCLEOTIDE SEQUENCE [LARGE SCALE GENOMIC DNA]</scope>
    <source>
        <strain evidence="4">cv. V14167</strain>
    </source>
</reference>
<comment type="similarity">
    <text evidence="1">Belongs to the helicase family.</text>
</comment>
<dbReference type="CDD" id="cd18809">
    <property type="entry name" value="SF1_C_RecD"/>
    <property type="match status" value="1"/>
</dbReference>
<dbReference type="EC" id="5.6.2.3" evidence="1"/>
<comment type="catalytic activity">
    <reaction evidence="1">
        <text>ATP + H2O = ADP + phosphate + H(+)</text>
        <dbReference type="Rhea" id="RHEA:13065"/>
        <dbReference type="ChEBI" id="CHEBI:15377"/>
        <dbReference type="ChEBI" id="CHEBI:15378"/>
        <dbReference type="ChEBI" id="CHEBI:30616"/>
        <dbReference type="ChEBI" id="CHEBI:43474"/>
        <dbReference type="ChEBI" id="CHEBI:456216"/>
        <dbReference type="EC" id="5.6.2.3"/>
    </reaction>
</comment>
<dbReference type="Pfam" id="PF14214">
    <property type="entry name" value="Helitron_like_N"/>
    <property type="match status" value="1"/>
</dbReference>
<dbReference type="RefSeq" id="XP_052111605.1">
    <property type="nucleotide sequence ID" value="XM_052255645.1"/>
</dbReference>
<dbReference type="Proteomes" id="UP000515211">
    <property type="component" value="Chromosome 10"/>
</dbReference>
<dbReference type="PANTHER" id="PTHR10492:SF93">
    <property type="entry name" value="ATP-DEPENDENT DNA HELICASE"/>
    <property type="match status" value="1"/>
</dbReference>
<keyword evidence="1" id="KW-0547">Nucleotide-binding</keyword>
<comment type="cofactor">
    <cofactor evidence="1">
        <name>Mg(2+)</name>
        <dbReference type="ChEBI" id="CHEBI:18420"/>
    </cofactor>
</comment>
<dbReference type="InterPro" id="IPR010285">
    <property type="entry name" value="DNA_helicase_pif1-like_DEAD"/>
</dbReference>
<keyword evidence="1" id="KW-0227">DNA damage</keyword>
<keyword evidence="1" id="KW-0234">DNA repair</keyword>
<evidence type="ECO:0000259" key="3">
    <source>
        <dbReference type="Pfam" id="PF14214"/>
    </source>
</evidence>
<proteinExistence type="inferred from homology"/>
<feature type="domain" description="Helitron helicase-like" evidence="3">
    <location>
        <begin position="373"/>
        <end position="542"/>
    </location>
</feature>
<accession>A0A9C6WNY8</accession>
<protein>
    <recommendedName>
        <fullName evidence="1">ATP-dependent DNA helicase</fullName>
        <ecNumber evidence="1">5.6.2.3</ecNumber>
    </recommendedName>
</protein>
<keyword evidence="4" id="KW-1185">Reference proteome</keyword>
<dbReference type="GO" id="GO:0006281">
    <property type="term" value="P:DNA repair"/>
    <property type="evidence" value="ECO:0007669"/>
    <property type="project" value="UniProtKB-KW"/>
</dbReference>
<dbReference type="Pfam" id="PF05970">
    <property type="entry name" value="PIF1"/>
    <property type="match status" value="1"/>
</dbReference>
<dbReference type="PANTHER" id="PTHR10492">
    <property type="match status" value="1"/>
</dbReference>
<dbReference type="GO" id="GO:0000723">
    <property type="term" value="P:telomere maintenance"/>
    <property type="evidence" value="ECO:0007669"/>
    <property type="project" value="InterPro"/>
</dbReference>
<dbReference type="KEGG" id="adu:107470182"/>
<dbReference type="SUPFAM" id="SSF52540">
    <property type="entry name" value="P-loop containing nucleoside triphosphate hydrolases"/>
    <property type="match status" value="2"/>
</dbReference>
<reference evidence="5" key="2">
    <citation type="submission" date="2025-08" db="UniProtKB">
        <authorList>
            <consortium name="RefSeq"/>
        </authorList>
    </citation>
    <scope>IDENTIFICATION</scope>
    <source>
        <tissue evidence="5">Whole plant</tissue>
    </source>
</reference>
<dbReference type="FunFam" id="3.40.50.300:FF:002884">
    <property type="entry name" value="ATP-dependent DNA helicase"/>
    <property type="match status" value="1"/>
</dbReference>
<dbReference type="InterPro" id="IPR027417">
    <property type="entry name" value="P-loop_NTPase"/>
</dbReference>
<dbReference type="GO" id="GO:0043139">
    <property type="term" value="F:5'-3' DNA helicase activity"/>
    <property type="evidence" value="ECO:0007669"/>
    <property type="project" value="UniProtKB-EC"/>
</dbReference>
<dbReference type="InterPro" id="IPR025476">
    <property type="entry name" value="Helitron_helicase-like"/>
</dbReference>
<dbReference type="GO" id="GO:0006310">
    <property type="term" value="P:DNA recombination"/>
    <property type="evidence" value="ECO:0007669"/>
    <property type="project" value="UniProtKB-KW"/>
</dbReference>
<evidence type="ECO:0000313" key="4">
    <source>
        <dbReference type="Proteomes" id="UP000515211"/>
    </source>
</evidence>
<evidence type="ECO:0000313" key="5">
    <source>
        <dbReference type="RefSeq" id="XP_052111605.1"/>
    </source>
</evidence>
<gene>
    <name evidence="5" type="primary">LOC107470182</name>
</gene>
<feature type="domain" description="DNA helicase Pif1-like DEAD-box helicase" evidence="2">
    <location>
        <begin position="1000"/>
        <end position="1218"/>
    </location>
</feature>
<keyword evidence="1" id="KW-0067">ATP-binding</keyword>
<evidence type="ECO:0000259" key="2">
    <source>
        <dbReference type="Pfam" id="PF05970"/>
    </source>
</evidence>
<dbReference type="GO" id="GO:0005524">
    <property type="term" value="F:ATP binding"/>
    <property type="evidence" value="ECO:0007669"/>
    <property type="project" value="UniProtKB-KW"/>
</dbReference>
<dbReference type="GO" id="GO:0016787">
    <property type="term" value="F:hydrolase activity"/>
    <property type="evidence" value="ECO:0007669"/>
    <property type="project" value="UniProtKB-KW"/>
</dbReference>
<sequence>MLIELLGLYTVSYVTDVMWAGNVVGELRSTTSTNIIGVDRDSSSLTQNLLPSDESVIYDPSINTCNTFGSLIDHPLFLQSELQGCLDIGDADYSCSFCGANFWLLERVERYSTINQPVFTLCCSKGKVQLPYLKRPPELLCNLLNGRDNKSLHFQKNIRAYNSMFAFTSFGCKVNDSINDGSGPPQFIINGQVYHRIGSLLPSIGENPRFAQLYIYDTQHEVVNRQGIFGQTTEIDKELIVGLMQMIDEHNVIAQLFRRAQEFYEDHPLQEFCLRLFSQRVHDPRIYNYPSCDEVAALIVGDFESSDCGRDIIVQSSSGQLQRIYETHALYLPLQYPLLFPYGEDGYQLNIPYRGVQVSYVRGRRTRMSLREFVNFRLQMREDEGSIIHKARRLFQQFVVDCFASIESQRLFEIRKKQSTIRGEFLNGIEEAMQRGDVEASSIGTRVILPSSFTGGKRYMFNNCQDAMAICKHYGYPDLFLTITCNPNWPEFQRYTHREGIPIADRPDISCRVFHAKLKCLLTDMYTIEFQKRGLPHAHFLLWLERRDVLQNVELVDELICAELPNPARFPNLYRMVTKYMIHGPCGRIRPSSPCMKDGKCSKFYPKQFVSETSFDDDGYPVYKRRDMGITVKLCGTDIDNRFVVPYNPLLLMKYQAHINLEFCNKSNVIKYLFKYVNKGPDRLTATVDQSMSGRQDSQNLDEIKQYYDCRYLSPSESMWRIFAFDIHHRWPAVQRLTFHLPSQQYVVFDDSDIVSSVFVRNRDLMTMFIAWMLANRRYAEGRCLTYVEYPSKFVYDSESREWMPRRRGFSIGRLSFAHPSTGELFYMRLLLNVQRGCTSFRSIRTVNSIVYDTFQDACSAMGFLVDDNEFVYALKEVAELSSGEQLRKFFVTLLLSGSIVRPLFVWKQTWKLLSDGIIYYRRRELGIPGLQMTEDELQTFCLIEIQKLLQNNGKSLRDYAGMPCPDIQLVSQFNNSMLLREMQYDIDLLIQEHDSNVLKLNEEQRIIYEKIVNRVCNKEGGCFFIYGFGGTGKTFLYRTLSARLRSERKIVINVASTGIAALLLPGGKTAHSMFNIPIELNECTVCRVSKDSAKAELIRCADLIIWDEAPMTNRLAFEALDRTLRDIMSSVSLVNKDLPFGGKIIVLGGDFRQVLPVVPKASRAEIVMATINSSILWKHFEVLTLTKNMRLDSALEEAVVEELRSFSDWILQIGEGKSGVVISDKLCVEVPTDLLIDVSDNPVEDIINVVYPNIVVNFANPIFFQDRAILAPTVEIVEEINNYIVNLLPGEEKEYLSADVICGSDAYGDIDYLGSNVIAAEVVSGSNIGDQVYIARMNLIPSDAGIPFKFQRRQFPISLSFAMTINKSQGQTLSVVGLFLRRPVFSHGQLYVAVSRVRSRSGLKILLLDENSEFPNFTENVVFTEVFDKI</sequence>
<dbReference type="Gene3D" id="3.40.50.300">
    <property type="entry name" value="P-loop containing nucleotide triphosphate hydrolases"/>
    <property type="match status" value="1"/>
</dbReference>
<keyword evidence="1" id="KW-0347">Helicase</keyword>
<name>A0A9C6WNY8_ARADU</name>
<keyword evidence="1" id="KW-0378">Hydrolase</keyword>
<evidence type="ECO:0000256" key="1">
    <source>
        <dbReference type="RuleBase" id="RU363044"/>
    </source>
</evidence>
<organism evidence="4 5">
    <name type="scientific">Arachis duranensis</name>
    <name type="common">Wild peanut</name>
    <dbReference type="NCBI Taxonomy" id="130453"/>
    <lineage>
        <taxon>Eukaryota</taxon>
        <taxon>Viridiplantae</taxon>
        <taxon>Streptophyta</taxon>
        <taxon>Embryophyta</taxon>
        <taxon>Tracheophyta</taxon>
        <taxon>Spermatophyta</taxon>
        <taxon>Magnoliopsida</taxon>
        <taxon>eudicotyledons</taxon>
        <taxon>Gunneridae</taxon>
        <taxon>Pentapetalae</taxon>
        <taxon>rosids</taxon>
        <taxon>fabids</taxon>
        <taxon>Fabales</taxon>
        <taxon>Fabaceae</taxon>
        <taxon>Papilionoideae</taxon>
        <taxon>50 kb inversion clade</taxon>
        <taxon>dalbergioids sensu lato</taxon>
        <taxon>Dalbergieae</taxon>
        <taxon>Pterocarpus clade</taxon>
        <taxon>Arachis</taxon>
    </lineage>
</organism>